<dbReference type="Pfam" id="PF03004">
    <property type="entry name" value="Transposase_24"/>
    <property type="match status" value="1"/>
</dbReference>
<organism evidence="2 3">
    <name type="scientific">Dendrobium chrysotoxum</name>
    <name type="common">Orchid</name>
    <dbReference type="NCBI Taxonomy" id="161865"/>
    <lineage>
        <taxon>Eukaryota</taxon>
        <taxon>Viridiplantae</taxon>
        <taxon>Streptophyta</taxon>
        <taxon>Embryophyta</taxon>
        <taxon>Tracheophyta</taxon>
        <taxon>Spermatophyta</taxon>
        <taxon>Magnoliopsida</taxon>
        <taxon>Liliopsida</taxon>
        <taxon>Asparagales</taxon>
        <taxon>Orchidaceae</taxon>
        <taxon>Epidendroideae</taxon>
        <taxon>Malaxideae</taxon>
        <taxon>Dendrobiinae</taxon>
        <taxon>Dendrobium</taxon>
    </lineage>
</organism>
<name>A0AAV7GX58_DENCH</name>
<gene>
    <name evidence="2" type="ORF">IEQ34_008866</name>
</gene>
<comment type="caution">
    <text evidence="2">The sequence shown here is derived from an EMBL/GenBank/DDBJ whole genome shotgun (WGS) entry which is preliminary data.</text>
</comment>
<keyword evidence="3" id="KW-1185">Reference proteome</keyword>
<dbReference type="AlphaFoldDB" id="A0AAV7GX58"/>
<evidence type="ECO:0000313" key="2">
    <source>
        <dbReference type="EMBL" id="KAH0461291.1"/>
    </source>
</evidence>
<sequence length="369" mass="42710">MATRWKGTSSQSLVNSNPTKLGSRSLWVELEDGGTTEAKSLFILATAGYWLGLAYVKRDLGVRSDKKECWHRVGKAGEENCLLLSEFSADAIRWKLAAQLPRISRHIFTGGSYTAIVLENIYFSMHILLFHPSKQPTHKIRDIIRSRYDAPYLSWQKIPKEKEFCWLPQYIDRIRKNFEKRGSNHMRDMFTDLRKSGQRPLWMGESVWAELSAAWSSPNYSRRRDQNRQNRASDVGGLGSSLHIGGSVPHTEQRRCLNTNICMLQKAVLGRELTPVKLHSHTHKQQEENNGLTSVRGKHFTQESLYSQQIAALTSELEQVSDEFSVRNGDGNMIYRTFRRIMRRKFPAASPPVKRMSFFFKRIIRRKYR</sequence>
<reference evidence="2 3" key="1">
    <citation type="journal article" date="2021" name="Hortic Res">
        <title>Chromosome-scale assembly of the Dendrobium chrysotoxum genome enhances the understanding of orchid evolution.</title>
        <authorList>
            <person name="Zhang Y."/>
            <person name="Zhang G.Q."/>
            <person name="Zhang D."/>
            <person name="Liu X.D."/>
            <person name="Xu X.Y."/>
            <person name="Sun W.H."/>
            <person name="Yu X."/>
            <person name="Zhu X."/>
            <person name="Wang Z.W."/>
            <person name="Zhao X."/>
            <person name="Zhong W.Y."/>
            <person name="Chen H."/>
            <person name="Yin W.L."/>
            <person name="Huang T."/>
            <person name="Niu S.C."/>
            <person name="Liu Z.J."/>
        </authorList>
    </citation>
    <scope>NUCLEOTIDE SEQUENCE [LARGE SCALE GENOMIC DNA]</scope>
    <source>
        <strain evidence="2">Lindl</strain>
    </source>
</reference>
<accession>A0AAV7GX58</accession>
<feature type="region of interest" description="Disordered" evidence="1">
    <location>
        <begin position="219"/>
        <end position="246"/>
    </location>
</feature>
<proteinExistence type="predicted"/>
<dbReference type="InterPro" id="IPR004252">
    <property type="entry name" value="Probable_transposase_24"/>
</dbReference>
<evidence type="ECO:0000256" key="1">
    <source>
        <dbReference type="SAM" id="MobiDB-lite"/>
    </source>
</evidence>
<evidence type="ECO:0000313" key="3">
    <source>
        <dbReference type="Proteomes" id="UP000775213"/>
    </source>
</evidence>
<dbReference type="EMBL" id="JAGFBR010000009">
    <property type="protein sequence ID" value="KAH0461291.1"/>
    <property type="molecule type" value="Genomic_DNA"/>
</dbReference>
<protein>
    <submittedName>
        <fullName evidence="2">Uncharacterized protein</fullName>
    </submittedName>
</protein>
<dbReference type="Proteomes" id="UP000775213">
    <property type="component" value="Unassembled WGS sequence"/>
</dbReference>